<dbReference type="GO" id="GO:0008233">
    <property type="term" value="F:peptidase activity"/>
    <property type="evidence" value="ECO:0007669"/>
    <property type="project" value="InterPro"/>
</dbReference>
<dbReference type="Proteomes" id="UP000064967">
    <property type="component" value="Chromosome"/>
</dbReference>
<dbReference type="RefSeq" id="WP_146645854.1">
    <property type="nucleotide sequence ID" value="NZ_CP012333.1"/>
</dbReference>
<dbReference type="EMBL" id="CP012333">
    <property type="protein sequence ID" value="AKU94225.1"/>
    <property type="molecule type" value="Genomic_DNA"/>
</dbReference>
<sequence>MNAHHPPHGPPAGPPPVFHRPPPPPPPRRDPESGRRIVGAILYALGMLGGLGLLLVVFILPALASKHSDAETTAMAIGAVFALPPLLVYLWIPWVIDRYDPEPWWCLLIALSWGGIAACGFSGLINTTVHLFGNAVGGAEFGDVLGACISAPIVEEFTKGLAVFGIFFFLRREFDGLVDGVIYATFAALGFAAVENIIYYGNAAKEEMMTHKDGILAGTFFVRGILAPWGHPLYTSMTGLGFGIARETNKTWLKWLAPFGGYCFAVFLHSVWNTAATISNQLVVLMLPLWFLFVFAFFCMVIWLVKRKGAIIRDHLKDEVLMGNLTSWELDLVTSPIARLRATFSFGGAAGRKFIDAAARLALSKWHTGRATQGRKLTVSAGMIAPLRQDLHKLRAEVSRALGRPVPQPQPWMPGARPFGYGPPPQYPPQNPYGPRR</sequence>
<feature type="transmembrane region" description="Helical" evidence="2">
    <location>
        <begin position="181"/>
        <end position="200"/>
    </location>
</feature>
<name>A0A0K1PL32_9BACT</name>
<dbReference type="Pfam" id="PF13367">
    <property type="entry name" value="PrsW-protease"/>
    <property type="match status" value="1"/>
</dbReference>
<evidence type="ECO:0000313" key="3">
    <source>
        <dbReference type="EMBL" id="AKU94225.1"/>
    </source>
</evidence>
<feature type="transmembrane region" description="Helical" evidence="2">
    <location>
        <begin position="104"/>
        <end position="124"/>
    </location>
</feature>
<feature type="transmembrane region" description="Helical" evidence="2">
    <location>
        <begin position="37"/>
        <end position="60"/>
    </location>
</feature>
<reference evidence="3 4" key="1">
    <citation type="submission" date="2015-08" db="EMBL/GenBank/DDBJ databases">
        <authorList>
            <person name="Babu N.S."/>
            <person name="Beckwith C.J."/>
            <person name="Beseler K.G."/>
            <person name="Brison A."/>
            <person name="Carone J.V."/>
            <person name="Caskin T.P."/>
            <person name="Diamond M."/>
            <person name="Durham M.E."/>
            <person name="Foxe J.M."/>
            <person name="Go M."/>
            <person name="Henderson B.A."/>
            <person name="Jones I.B."/>
            <person name="McGettigan J.A."/>
            <person name="Micheletti S.J."/>
            <person name="Nasrallah M.E."/>
            <person name="Ortiz D."/>
            <person name="Piller C.R."/>
            <person name="Privatt S.R."/>
            <person name="Schneider S.L."/>
            <person name="Sharp S."/>
            <person name="Smith T.C."/>
            <person name="Stanton J.D."/>
            <person name="Ullery H.E."/>
            <person name="Wilson R.J."/>
            <person name="Serrano M.G."/>
            <person name="Buck G."/>
            <person name="Lee V."/>
            <person name="Wang Y."/>
            <person name="Carvalho R."/>
            <person name="Voegtly L."/>
            <person name="Shi R."/>
            <person name="Duckworth R."/>
            <person name="Johnson A."/>
            <person name="Loviza R."/>
            <person name="Walstead R."/>
            <person name="Shah Z."/>
            <person name="Kiflezghi M."/>
            <person name="Wade K."/>
            <person name="Ball S.L."/>
            <person name="Bradley K.W."/>
            <person name="Asai D.J."/>
            <person name="Bowman C.A."/>
            <person name="Russell D.A."/>
            <person name="Pope W.H."/>
            <person name="Jacobs-Sera D."/>
            <person name="Hendrix R.W."/>
            <person name="Hatfull G.F."/>
        </authorList>
    </citation>
    <scope>NUCLEOTIDE SEQUENCE [LARGE SCALE GENOMIC DNA]</scope>
    <source>
        <strain evidence="3 4">DSM 27648</strain>
    </source>
</reference>
<dbReference type="PANTHER" id="PTHR36844:SF1">
    <property type="entry name" value="PROTEASE PRSW"/>
    <property type="match status" value="1"/>
</dbReference>
<dbReference type="InterPro" id="IPR026898">
    <property type="entry name" value="PrsW"/>
</dbReference>
<feature type="region of interest" description="Disordered" evidence="1">
    <location>
        <begin position="1"/>
        <end position="32"/>
    </location>
</feature>
<dbReference type="STRING" id="1391654.AKJ09_00889"/>
<feature type="compositionally biased region" description="Pro residues" evidence="1">
    <location>
        <begin position="8"/>
        <end position="26"/>
    </location>
</feature>
<dbReference type="AlphaFoldDB" id="A0A0K1PL32"/>
<keyword evidence="2" id="KW-0812">Transmembrane</keyword>
<organism evidence="3 4">
    <name type="scientific">Labilithrix luteola</name>
    <dbReference type="NCBI Taxonomy" id="1391654"/>
    <lineage>
        <taxon>Bacteria</taxon>
        <taxon>Pseudomonadati</taxon>
        <taxon>Myxococcota</taxon>
        <taxon>Polyangia</taxon>
        <taxon>Polyangiales</taxon>
        <taxon>Labilitrichaceae</taxon>
        <taxon>Labilithrix</taxon>
    </lineage>
</organism>
<evidence type="ECO:0000256" key="2">
    <source>
        <dbReference type="SAM" id="Phobius"/>
    </source>
</evidence>
<protein>
    <submittedName>
        <fullName evidence="3">Putative membrane protein</fullName>
    </submittedName>
</protein>
<keyword evidence="4" id="KW-1185">Reference proteome</keyword>
<evidence type="ECO:0000256" key="1">
    <source>
        <dbReference type="SAM" id="MobiDB-lite"/>
    </source>
</evidence>
<feature type="region of interest" description="Disordered" evidence="1">
    <location>
        <begin position="402"/>
        <end position="437"/>
    </location>
</feature>
<keyword evidence="2" id="KW-1133">Transmembrane helix</keyword>
<accession>A0A0K1PL32</accession>
<feature type="transmembrane region" description="Helical" evidence="2">
    <location>
        <begin position="72"/>
        <end position="92"/>
    </location>
</feature>
<keyword evidence="2" id="KW-0472">Membrane</keyword>
<feature type="transmembrane region" description="Helical" evidence="2">
    <location>
        <begin position="284"/>
        <end position="305"/>
    </location>
</feature>
<dbReference type="PANTHER" id="PTHR36844">
    <property type="entry name" value="PROTEASE PRSW"/>
    <property type="match status" value="1"/>
</dbReference>
<proteinExistence type="predicted"/>
<feature type="transmembrane region" description="Helical" evidence="2">
    <location>
        <begin position="252"/>
        <end position="272"/>
    </location>
</feature>
<dbReference type="OrthoDB" id="9785431at2"/>
<feature type="compositionally biased region" description="Pro residues" evidence="1">
    <location>
        <begin position="421"/>
        <end position="437"/>
    </location>
</feature>
<gene>
    <name evidence="3" type="ORF">AKJ09_00889</name>
</gene>
<dbReference type="KEGG" id="llu:AKJ09_00889"/>
<evidence type="ECO:0000313" key="4">
    <source>
        <dbReference type="Proteomes" id="UP000064967"/>
    </source>
</evidence>